<protein>
    <submittedName>
        <fullName evidence="1">Phytanoyl-CoA dioxygenase family protein</fullName>
    </submittedName>
</protein>
<accession>A0AA96WF55</accession>
<dbReference type="EMBL" id="CP053586">
    <property type="protein sequence ID" value="WNZ24079.1"/>
    <property type="molecule type" value="Genomic_DNA"/>
</dbReference>
<dbReference type="AlphaFoldDB" id="A0AA96WF55"/>
<dbReference type="Gene3D" id="2.60.120.620">
    <property type="entry name" value="q2cbj1_9rhob like domain"/>
    <property type="match status" value="1"/>
</dbReference>
<dbReference type="PANTHER" id="PTHR20883:SF48">
    <property type="entry name" value="ECTOINE DIOXYGENASE"/>
    <property type="match status" value="1"/>
</dbReference>
<proteinExistence type="predicted"/>
<dbReference type="SUPFAM" id="SSF51197">
    <property type="entry name" value="Clavaminate synthase-like"/>
    <property type="match status" value="1"/>
</dbReference>
<name>A0AA96WF55_9CYAN</name>
<sequence>MMSPIQLTDAQIEQFRQDGFLVFEKLIDAALVARLVDRIDPLFAGQFETGIYPDEWYWRPGLSLLDVTREMCNVWKSDRRMASVVLSAEIGRISALLGGWRGARIGQDSLWFKPPGGKEVALHQDATYISYIDPPEMVTCWLALDDTSANAGTIEYVRGSHRWGLVTEIGEFHAPAQDYRSTMRQAAQQAGIEAPEIVQVEIPAGGCVFHHGWMWHGSGKNTCSDKVRRSIGIHTLSADAQFCSTNVGYIYGRYKRIGETTMDESFFPILWTQDGYRTPFLSDYCQDALVDANMDTSRETVSV</sequence>
<gene>
    <name evidence="1" type="ORF">HJG54_15235</name>
</gene>
<reference evidence="1" key="1">
    <citation type="submission" date="2020-05" db="EMBL/GenBank/DDBJ databases">
        <authorList>
            <person name="Zhu T."/>
            <person name="Keshari N."/>
            <person name="Lu X."/>
        </authorList>
    </citation>
    <scope>NUCLEOTIDE SEQUENCE</scope>
    <source>
        <strain evidence="1">NK1-12</strain>
    </source>
</reference>
<keyword evidence="1" id="KW-0560">Oxidoreductase</keyword>
<organism evidence="1">
    <name type="scientific">Leptolyngbya sp. NK1-12</name>
    <dbReference type="NCBI Taxonomy" id="2547451"/>
    <lineage>
        <taxon>Bacteria</taxon>
        <taxon>Bacillati</taxon>
        <taxon>Cyanobacteriota</taxon>
        <taxon>Cyanophyceae</taxon>
        <taxon>Leptolyngbyales</taxon>
        <taxon>Leptolyngbyaceae</taxon>
        <taxon>Leptolyngbya group</taxon>
        <taxon>Leptolyngbya</taxon>
    </lineage>
</organism>
<dbReference type="GO" id="GO:0005506">
    <property type="term" value="F:iron ion binding"/>
    <property type="evidence" value="ECO:0007669"/>
    <property type="project" value="UniProtKB-ARBA"/>
</dbReference>
<dbReference type="RefSeq" id="WP_316429676.1">
    <property type="nucleotide sequence ID" value="NZ_CP053586.1"/>
</dbReference>
<dbReference type="Pfam" id="PF05721">
    <property type="entry name" value="PhyH"/>
    <property type="match status" value="1"/>
</dbReference>
<dbReference type="PANTHER" id="PTHR20883">
    <property type="entry name" value="PHYTANOYL-COA DIOXYGENASE DOMAIN CONTAINING 1"/>
    <property type="match status" value="1"/>
</dbReference>
<keyword evidence="1" id="KW-0223">Dioxygenase</keyword>
<evidence type="ECO:0000313" key="1">
    <source>
        <dbReference type="EMBL" id="WNZ24079.1"/>
    </source>
</evidence>
<dbReference type="GO" id="GO:0016706">
    <property type="term" value="F:2-oxoglutarate-dependent dioxygenase activity"/>
    <property type="evidence" value="ECO:0007669"/>
    <property type="project" value="UniProtKB-ARBA"/>
</dbReference>
<dbReference type="InterPro" id="IPR008775">
    <property type="entry name" value="Phytyl_CoA_dOase-like"/>
</dbReference>